<reference evidence="13 14" key="1">
    <citation type="submission" date="2016-12" db="EMBL/GenBank/DDBJ databases">
        <authorList>
            <person name="Song W.-J."/>
            <person name="Kurnit D.M."/>
        </authorList>
    </citation>
    <scope>NUCLEOTIDE SEQUENCE [LARGE SCALE GENOMIC DNA]</scope>
    <source>
        <strain evidence="13 14">ATCC 49181</strain>
    </source>
</reference>
<dbReference type="GO" id="GO:0008955">
    <property type="term" value="F:peptidoglycan glycosyltransferase activity"/>
    <property type="evidence" value="ECO:0007669"/>
    <property type="project" value="UniProtKB-UniRule"/>
</dbReference>
<keyword evidence="7 11" id="KW-0573">Peptidoglycan synthesis</keyword>
<evidence type="ECO:0000256" key="11">
    <source>
        <dbReference type="HAMAP-Rule" id="MF_00766"/>
    </source>
</evidence>
<dbReference type="GO" id="GO:0009274">
    <property type="term" value="C:peptidoglycan-based cell wall"/>
    <property type="evidence" value="ECO:0007669"/>
    <property type="project" value="InterPro"/>
</dbReference>
<feature type="domain" description="Glycosyl transferase family 51" evidence="12">
    <location>
        <begin position="76"/>
        <end position="239"/>
    </location>
</feature>
<dbReference type="UniPathway" id="UPA00219"/>
<gene>
    <name evidence="11" type="primary">mtgA</name>
    <name evidence="13" type="ORF">SAMN02743940_0749</name>
</gene>
<dbReference type="PANTHER" id="PTHR30400">
    <property type="entry name" value="MONOFUNCTIONAL BIOSYNTHETIC PEPTIDOGLYCAN TRANSGLYCOSYLASE"/>
    <property type="match status" value="1"/>
</dbReference>
<dbReference type="Gene3D" id="1.10.3810.10">
    <property type="entry name" value="Biosynthetic peptidoglycan transglycosylase-like"/>
    <property type="match status" value="1"/>
</dbReference>
<sequence length="245" mass="28628">MENSITRQPHKTYGRKTLKRWIWRFIFILIYSIFLYQLWILSHVVYWNVYNPTTSAFMQNRLNVMREKDAAATLFQTWIPYELISVQMKRAIIVAEDAKFKNHKGFDFDAIQNAFEKNLEAGRMVAGGSTISQQLAKNLFLSDKKSLLRKIQEAIITLMLENIMSKRRILEIYLNIIEWGNGIFGVEAAAHHYYATPALSLTAEQATYLAAMVTNPRYYDKNRQSQRLLKKGKIFLKRLHSAEIP</sequence>
<dbReference type="EC" id="2.4.99.28" evidence="11"/>
<dbReference type="GO" id="GO:0008360">
    <property type="term" value="P:regulation of cell shape"/>
    <property type="evidence" value="ECO:0007669"/>
    <property type="project" value="UniProtKB-KW"/>
</dbReference>
<comment type="catalytic activity">
    <reaction evidence="11">
        <text>[GlcNAc-(1-&gt;4)-Mur2Ac(oyl-L-Ala-gamma-D-Glu-L-Lys-D-Ala-D-Ala)](n)-di-trans,octa-cis-undecaprenyl diphosphate + beta-D-GlcNAc-(1-&gt;4)-Mur2Ac(oyl-L-Ala-gamma-D-Glu-L-Lys-D-Ala-D-Ala)-di-trans,octa-cis-undecaprenyl diphosphate = [GlcNAc-(1-&gt;4)-Mur2Ac(oyl-L-Ala-gamma-D-Glu-L-Lys-D-Ala-D-Ala)](n+1)-di-trans,octa-cis-undecaprenyl diphosphate + di-trans,octa-cis-undecaprenyl diphosphate + H(+)</text>
        <dbReference type="Rhea" id="RHEA:23708"/>
        <dbReference type="Rhea" id="RHEA-COMP:9602"/>
        <dbReference type="Rhea" id="RHEA-COMP:9603"/>
        <dbReference type="ChEBI" id="CHEBI:15378"/>
        <dbReference type="ChEBI" id="CHEBI:58405"/>
        <dbReference type="ChEBI" id="CHEBI:60033"/>
        <dbReference type="ChEBI" id="CHEBI:78435"/>
        <dbReference type="EC" id="2.4.99.28"/>
    </reaction>
</comment>
<dbReference type="Pfam" id="PF00912">
    <property type="entry name" value="Transgly"/>
    <property type="match status" value="1"/>
</dbReference>
<name>A0A1N6GKK6_9PROT</name>
<dbReference type="InterPro" id="IPR023346">
    <property type="entry name" value="Lysozyme-like_dom_sf"/>
</dbReference>
<dbReference type="AlphaFoldDB" id="A0A1N6GKK6"/>
<evidence type="ECO:0000256" key="6">
    <source>
        <dbReference type="ARBA" id="ARBA00022960"/>
    </source>
</evidence>
<comment type="similarity">
    <text evidence="11">Belongs to the glycosyltransferase 51 family.</text>
</comment>
<keyword evidence="3 11" id="KW-0328">Glycosyltransferase</keyword>
<dbReference type="InterPro" id="IPR001264">
    <property type="entry name" value="Glyco_trans_51"/>
</dbReference>
<evidence type="ECO:0000256" key="2">
    <source>
        <dbReference type="ARBA" id="ARBA00022519"/>
    </source>
</evidence>
<dbReference type="PANTHER" id="PTHR30400:SF0">
    <property type="entry name" value="BIOSYNTHETIC PEPTIDOGLYCAN TRANSGLYCOSYLASE"/>
    <property type="match status" value="1"/>
</dbReference>
<evidence type="ECO:0000256" key="9">
    <source>
        <dbReference type="ARBA" id="ARBA00023136"/>
    </source>
</evidence>
<dbReference type="Proteomes" id="UP000185062">
    <property type="component" value="Unassembled WGS sequence"/>
</dbReference>
<evidence type="ECO:0000256" key="4">
    <source>
        <dbReference type="ARBA" id="ARBA00022679"/>
    </source>
</evidence>
<dbReference type="NCBIfam" id="TIGR02070">
    <property type="entry name" value="mono_pep_trsgly"/>
    <property type="match status" value="1"/>
</dbReference>
<evidence type="ECO:0000256" key="3">
    <source>
        <dbReference type="ARBA" id="ARBA00022676"/>
    </source>
</evidence>
<keyword evidence="14" id="KW-1185">Reference proteome</keyword>
<evidence type="ECO:0000256" key="5">
    <source>
        <dbReference type="ARBA" id="ARBA00022692"/>
    </source>
</evidence>
<evidence type="ECO:0000256" key="1">
    <source>
        <dbReference type="ARBA" id="ARBA00022475"/>
    </source>
</evidence>
<accession>A0A1N6GKK6</accession>
<keyword evidence="4 11" id="KW-0808">Transferase</keyword>
<dbReference type="EMBL" id="FSRO01000001">
    <property type="protein sequence ID" value="SIO08065.1"/>
    <property type="molecule type" value="Genomic_DNA"/>
</dbReference>
<comment type="subcellular location">
    <subcellularLocation>
        <location evidence="11">Cell inner membrane</location>
        <topology evidence="11">Single-pass membrane protein</topology>
    </subcellularLocation>
</comment>
<keyword evidence="1 11" id="KW-1003">Cell membrane</keyword>
<organism evidence="13 14">
    <name type="scientific">Nitrosomonas cryotolerans ATCC 49181</name>
    <dbReference type="NCBI Taxonomy" id="1131553"/>
    <lineage>
        <taxon>Bacteria</taxon>
        <taxon>Pseudomonadati</taxon>
        <taxon>Pseudomonadota</taxon>
        <taxon>Betaproteobacteria</taxon>
        <taxon>Nitrosomonadales</taxon>
        <taxon>Nitrosomonadaceae</taxon>
        <taxon>Nitrosomonas</taxon>
    </lineage>
</organism>
<dbReference type="InterPro" id="IPR036950">
    <property type="entry name" value="PBP_transglycosylase"/>
</dbReference>
<dbReference type="RefSeq" id="WP_083399505.1">
    <property type="nucleotide sequence ID" value="NZ_FSRO01000001.1"/>
</dbReference>
<evidence type="ECO:0000256" key="10">
    <source>
        <dbReference type="ARBA" id="ARBA00023316"/>
    </source>
</evidence>
<keyword evidence="5 11" id="KW-0812">Transmembrane</keyword>
<dbReference type="GO" id="GO:0071555">
    <property type="term" value="P:cell wall organization"/>
    <property type="evidence" value="ECO:0007669"/>
    <property type="project" value="UniProtKB-KW"/>
</dbReference>
<keyword evidence="2 11" id="KW-0997">Cell inner membrane</keyword>
<dbReference type="SUPFAM" id="SSF53955">
    <property type="entry name" value="Lysozyme-like"/>
    <property type="match status" value="1"/>
</dbReference>
<protein>
    <recommendedName>
        <fullName evidence="11">Biosynthetic peptidoglycan transglycosylase</fullName>
        <ecNumber evidence="11">2.4.99.28</ecNumber>
    </recommendedName>
    <alternativeName>
        <fullName evidence="11">Glycan polymerase</fullName>
    </alternativeName>
    <alternativeName>
        <fullName evidence="11">Peptidoglycan glycosyltransferase MtgA</fullName>
        <shortName evidence="11">PGT</shortName>
    </alternativeName>
</protein>
<dbReference type="STRING" id="44575.SAMN05216419_10078"/>
<keyword evidence="10 11" id="KW-0961">Cell wall biogenesis/degradation</keyword>
<dbReference type="GO" id="GO:0009252">
    <property type="term" value="P:peptidoglycan biosynthetic process"/>
    <property type="evidence" value="ECO:0007669"/>
    <property type="project" value="UniProtKB-UniRule"/>
</dbReference>
<comment type="function">
    <text evidence="11">Peptidoglycan polymerase that catalyzes glycan chain elongation from lipid-linked precursors.</text>
</comment>
<keyword evidence="8 11" id="KW-1133">Transmembrane helix</keyword>
<dbReference type="GO" id="GO:0016763">
    <property type="term" value="F:pentosyltransferase activity"/>
    <property type="evidence" value="ECO:0007669"/>
    <property type="project" value="InterPro"/>
</dbReference>
<dbReference type="InterPro" id="IPR011812">
    <property type="entry name" value="Pep_trsgly"/>
</dbReference>
<feature type="transmembrane region" description="Helical" evidence="11">
    <location>
        <begin position="21"/>
        <end position="47"/>
    </location>
</feature>
<keyword evidence="6 11" id="KW-0133">Cell shape</keyword>
<evidence type="ECO:0000313" key="13">
    <source>
        <dbReference type="EMBL" id="SIO08065.1"/>
    </source>
</evidence>
<evidence type="ECO:0000259" key="12">
    <source>
        <dbReference type="Pfam" id="PF00912"/>
    </source>
</evidence>
<evidence type="ECO:0000313" key="14">
    <source>
        <dbReference type="Proteomes" id="UP000185062"/>
    </source>
</evidence>
<dbReference type="GO" id="GO:0005886">
    <property type="term" value="C:plasma membrane"/>
    <property type="evidence" value="ECO:0007669"/>
    <property type="project" value="UniProtKB-SubCell"/>
</dbReference>
<evidence type="ECO:0000256" key="7">
    <source>
        <dbReference type="ARBA" id="ARBA00022984"/>
    </source>
</evidence>
<proteinExistence type="inferred from homology"/>
<comment type="pathway">
    <text evidence="11">Cell wall biogenesis; peptidoglycan biosynthesis.</text>
</comment>
<keyword evidence="9 11" id="KW-0472">Membrane</keyword>
<dbReference type="eggNOG" id="COG0744">
    <property type="taxonomic scope" value="Bacteria"/>
</dbReference>
<evidence type="ECO:0000256" key="8">
    <source>
        <dbReference type="ARBA" id="ARBA00022989"/>
    </source>
</evidence>
<dbReference type="HAMAP" id="MF_00766">
    <property type="entry name" value="PGT_MtgA"/>
    <property type="match status" value="1"/>
</dbReference>